<protein>
    <submittedName>
        <fullName evidence="2">Uncharacterized protein</fullName>
    </submittedName>
</protein>
<feature type="signal peptide" evidence="1">
    <location>
        <begin position="1"/>
        <end position="25"/>
    </location>
</feature>
<keyword evidence="3" id="KW-1185">Reference proteome</keyword>
<sequence length="141" mass="15418">MKRKIILFTFLLSILGFNVSTTALASEQGNLLEVVDSNEATMSNALTRSSISVKGNLSKSNLVFVATSTASQTQDSIWSKCESYTSGKKLINSDQNTVKNSKYGSAQATFGILHTSPKSLGYHQFKKSGYNTVTLTTKYNW</sequence>
<accession>A0ABV3MHG0</accession>
<comment type="caution">
    <text evidence="2">The sequence shown here is derived from an EMBL/GenBank/DDBJ whole genome shotgun (WGS) entry which is preliminary data.</text>
</comment>
<gene>
    <name evidence="2" type="ORF">AB1I55_17140</name>
</gene>
<organism evidence="2 3">
    <name type="scientific">Enterococcus entomosocium</name>
    <dbReference type="NCBI Taxonomy" id="3034352"/>
    <lineage>
        <taxon>Bacteria</taxon>
        <taxon>Bacillati</taxon>
        <taxon>Bacillota</taxon>
        <taxon>Bacilli</taxon>
        <taxon>Lactobacillales</taxon>
        <taxon>Enterococcaceae</taxon>
        <taxon>Enterococcus</taxon>
    </lineage>
</organism>
<dbReference type="EMBL" id="JBFDTB010000049">
    <property type="protein sequence ID" value="MEW3467823.1"/>
    <property type="molecule type" value="Genomic_DNA"/>
</dbReference>
<reference evidence="2 3" key="1">
    <citation type="submission" date="2024-05" db="EMBL/GenBank/DDBJ databases">
        <title>Human gut microbiome strain richness.</title>
        <authorList>
            <person name="Chen-Liaw A."/>
        </authorList>
    </citation>
    <scope>NUCLEOTIDE SEQUENCE [LARGE SCALE GENOMIC DNA]</scope>
    <source>
        <strain evidence="2 3">J1100102st1_G3_J1100102_180507</strain>
    </source>
</reference>
<evidence type="ECO:0000256" key="1">
    <source>
        <dbReference type="SAM" id="SignalP"/>
    </source>
</evidence>
<feature type="chain" id="PRO_5047026379" evidence="1">
    <location>
        <begin position="26"/>
        <end position="141"/>
    </location>
</feature>
<dbReference type="RefSeq" id="WP_086372436.1">
    <property type="nucleotide sequence ID" value="NZ_JBDKBP010000021.1"/>
</dbReference>
<evidence type="ECO:0000313" key="2">
    <source>
        <dbReference type="EMBL" id="MEW3467823.1"/>
    </source>
</evidence>
<proteinExistence type="predicted"/>
<keyword evidence="1" id="KW-0732">Signal</keyword>
<name>A0ABV3MHG0_9ENTE</name>
<evidence type="ECO:0000313" key="3">
    <source>
        <dbReference type="Proteomes" id="UP001554047"/>
    </source>
</evidence>
<dbReference type="Proteomes" id="UP001554047">
    <property type="component" value="Unassembled WGS sequence"/>
</dbReference>